<dbReference type="InterPro" id="IPR013087">
    <property type="entry name" value="Znf_C2H2_type"/>
</dbReference>
<dbReference type="PANTHER" id="PTHR33936:SF25">
    <property type="entry name" value="C2H2-TYPE DOMAIN-CONTAINING PROTEIN"/>
    <property type="match status" value="1"/>
</dbReference>
<organism evidence="6 7">
    <name type="scientific">Zophobas morio</name>
    <dbReference type="NCBI Taxonomy" id="2755281"/>
    <lineage>
        <taxon>Eukaryota</taxon>
        <taxon>Metazoa</taxon>
        <taxon>Ecdysozoa</taxon>
        <taxon>Arthropoda</taxon>
        <taxon>Hexapoda</taxon>
        <taxon>Insecta</taxon>
        <taxon>Pterygota</taxon>
        <taxon>Neoptera</taxon>
        <taxon>Endopterygota</taxon>
        <taxon>Coleoptera</taxon>
        <taxon>Polyphaga</taxon>
        <taxon>Cucujiformia</taxon>
        <taxon>Tenebrionidae</taxon>
        <taxon>Zophobas</taxon>
    </lineage>
</organism>
<sequence length="263" mass="29998">MAGTQCGECKKSFSKIGNLRAHVKRAHPDKLNVLAPKKTYAPVATCIECNNTFVNTSNLNAHIRTKHPDLIKNKAQCEICKSENKKSSAFCKHVKNHKNARRMNCSLCRVFSDSSKANLLEHYKQAHEIKLEYEEVAFSSFNEFLLWKQRIEKDTQASFVTMHGSSKTKSHTLIRKWYSTENDLFIDTDHIETEVPVDALIEPPTKTASVESTENTFLERKKQVLAEVLDICESVSTPEELEVIEKCLESIRKSIQDLRPQNS</sequence>
<feature type="domain" description="C2H2-type" evidence="5">
    <location>
        <begin position="4"/>
        <end position="32"/>
    </location>
</feature>
<dbReference type="PROSITE" id="PS00028">
    <property type="entry name" value="ZINC_FINGER_C2H2_1"/>
    <property type="match status" value="2"/>
</dbReference>
<dbReference type="AlphaFoldDB" id="A0AA38MK32"/>
<evidence type="ECO:0000256" key="1">
    <source>
        <dbReference type="ARBA" id="ARBA00022723"/>
    </source>
</evidence>
<accession>A0AA38MK32</accession>
<name>A0AA38MK32_9CUCU</name>
<evidence type="ECO:0000313" key="7">
    <source>
        <dbReference type="Proteomes" id="UP001168821"/>
    </source>
</evidence>
<keyword evidence="7" id="KW-1185">Reference proteome</keyword>
<dbReference type="PROSITE" id="PS50157">
    <property type="entry name" value="ZINC_FINGER_C2H2_2"/>
    <property type="match status" value="2"/>
</dbReference>
<keyword evidence="1" id="KW-0479">Metal-binding</keyword>
<reference evidence="6" key="1">
    <citation type="journal article" date="2023" name="G3 (Bethesda)">
        <title>Whole genome assemblies of Zophobas morio and Tenebrio molitor.</title>
        <authorList>
            <person name="Kaur S."/>
            <person name="Stinson S.A."/>
            <person name="diCenzo G.C."/>
        </authorList>
    </citation>
    <scope>NUCLEOTIDE SEQUENCE</scope>
    <source>
        <strain evidence="6">QUZm001</strain>
    </source>
</reference>
<gene>
    <name evidence="6" type="ORF">Zmor_004973</name>
</gene>
<proteinExistence type="predicted"/>
<comment type="caution">
    <text evidence="6">The sequence shown here is derived from an EMBL/GenBank/DDBJ whole genome shotgun (WGS) entry which is preliminary data.</text>
</comment>
<dbReference type="GO" id="GO:0008270">
    <property type="term" value="F:zinc ion binding"/>
    <property type="evidence" value="ECO:0007669"/>
    <property type="project" value="UniProtKB-KW"/>
</dbReference>
<protein>
    <recommendedName>
        <fullName evidence="5">C2H2-type domain-containing protein</fullName>
    </recommendedName>
</protein>
<dbReference type="EMBL" id="JALNTZ010000002">
    <property type="protein sequence ID" value="KAJ3660530.1"/>
    <property type="molecule type" value="Genomic_DNA"/>
</dbReference>
<evidence type="ECO:0000256" key="2">
    <source>
        <dbReference type="ARBA" id="ARBA00022771"/>
    </source>
</evidence>
<dbReference type="Pfam" id="PF02892">
    <property type="entry name" value="zf-BED"/>
    <property type="match status" value="1"/>
</dbReference>
<dbReference type="GO" id="GO:0003677">
    <property type="term" value="F:DNA binding"/>
    <property type="evidence" value="ECO:0007669"/>
    <property type="project" value="InterPro"/>
</dbReference>
<dbReference type="InterPro" id="IPR052797">
    <property type="entry name" value="RegFact_GeneExpr_CellDeath"/>
</dbReference>
<dbReference type="Proteomes" id="UP001168821">
    <property type="component" value="Unassembled WGS sequence"/>
</dbReference>
<dbReference type="SMART" id="SM00355">
    <property type="entry name" value="ZnF_C2H2"/>
    <property type="match status" value="4"/>
</dbReference>
<dbReference type="SUPFAM" id="SSF57667">
    <property type="entry name" value="beta-beta-alpha zinc fingers"/>
    <property type="match status" value="1"/>
</dbReference>
<evidence type="ECO:0000256" key="4">
    <source>
        <dbReference type="PROSITE-ProRule" id="PRU00042"/>
    </source>
</evidence>
<dbReference type="Gene3D" id="3.30.160.60">
    <property type="entry name" value="Classic Zinc Finger"/>
    <property type="match status" value="2"/>
</dbReference>
<dbReference type="PANTHER" id="PTHR33936">
    <property type="entry name" value="PROTEIN CBG17840"/>
    <property type="match status" value="1"/>
</dbReference>
<feature type="domain" description="C2H2-type" evidence="5">
    <location>
        <begin position="44"/>
        <end position="67"/>
    </location>
</feature>
<dbReference type="Pfam" id="PF00096">
    <property type="entry name" value="zf-C2H2"/>
    <property type="match status" value="1"/>
</dbReference>
<evidence type="ECO:0000259" key="5">
    <source>
        <dbReference type="PROSITE" id="PS50157"/>
    </source>
</evidence>
<keyword evidence="3" id="KW-0862">Zinc</keyword>
<keyword evidence="2 4" id="KW-0863">Zinc-finger</keyword>
<dbReference type="InterPro" id="IPR036236">
    <property type="entry name" value="Znf_C2H2_sf"/>
</dbReference>
<evidence type="ECO:0000313" key="6">
    <source>
        <dbReference type="EMBL" id="KAJ3660530.1"/>
    </source>
</evidence>
<evidence type="ECO:0000256" key="3">
    <source>
        <dbReference type="ARBA" id="ARBA00022833"/>
    </source>
</evidence>
<dbReference type="InterPro" id="IPR003656">
    <property type="entry name" value="Znf_BED"/>
</dbReference>